<evidence type="ECO:0000313" key="1">
    <source>
        <dbReference type="EMBL" id="CAF2030564.1"/>
    </source>
</evidence>
<accession>A0A816NC83</accession>
<dbReference type="AlphaFoldDB" id="A0A816NC83"/>
<sequence length="45" mass="5076">MIGEPSITTEKKTRIWGRILLYAMVKANKSFARDGARNTSFSSEI</sequence>
<reference evidence="1" key="1">
    <citation type="submission" date="2021-01" db="EMBL/GenBank/DDBJ databases">
        <authorList>
            <consortium name="Genoscope - CEA"/>
            <person name="William W."/>
        </authorList>
    </citation>
    <scope>NUCLEOTIDE SEQUENCE</scope>
</reference>
<dbReference type="EMBL" id="HG994371">
    <property type="protein sequence ID" value="CAF2030564.1"/>
    <property type="molecule type" value="Genomic_DNA"/>
</dbReference>
<dbReference type="Proteomes" id="UP001295469">
    <property type="component" value="Chromosome C07"/>
</dbReference>
<name>A0A816NC83_BRANA</name>
<protein>
    <submittedName>
        <fullName evidence="1">(rape) hypothetical protein</fullName>
    </submittedName>
</protein>
<proteinExistence type="predicted"/>
<organism evidence="1">
    <name type="scientific">Brassica napus</name>
    <name type="common">Rape</name>
    <dbReference type="NCBI Taxonomy" id="3708"/>
    <lineage>
        <taxon>Eukaryota</taxon>
        <taxon>Viridiplantae</taxon>
        <taxon>Streptophyta</taxon>
        <taxon>Embryophyta</taxon>
        <taxon>Tracheophyta</taxon>
        <taxon>Spermatophyta</taxon>
        <taxon>Magnoliopsida</taxon>
        <taxon>eudicotyledons</taxon>
        <taxon>Gunneridae</taxon>
        <taxon>Pentapetalae</taxon>
        <taxon>rosids</taxon>
        <taxon>malvids</taxon>
        <taxon>Brassicales</taxon>
        <taxon>Brassicaceae</taxon>
        <taxon>Brassiceae</taxon>
        <taxon>Brassica</taxon>
    </lineage>
</organism>
<gene>
    <name evidence="1" type="ORF">DARMORV10_C07P58000.1</name>
</gene>